<protein>
    <submittedName>
        <fullName evidence="1">Uncharacterized protein</fullName>
    </submittedName>
</protein>
<name>A0A0C5HCK8_VIBPH</name>
<keyword evidence="1" id="KW-0614">Plasmid</keyword>
<evidence type="ECO:0000313" key="1">
    <source>
        <dbReference type="EMBL" id="AJP18186.1"/>
    </source>
</evidence>
<geneLocation type="plasmid" evidence="1">
    <name>pVPH1</name>
</geneLocation>
<organism evidence="1">
    <name type="scientific">Vibrio parahaemolyticus</name>
    <dbReference type="NCBI Taxonomy" id="670"/>
    <lineage>
        <taxon>Bacteria</taxon>
        <taxon>Pseudomonadati</taxon>
        <taxon>Pseudomonadota</taxon>
        <taxon>Gammaproteobacteria</taxon>
        <taxon>Vibrionales</taxon>
        <taxon>Vibrionaceae</taxon>
        <taxon>Vibrio</taxon>
    </lineage>
</organism>
<gene>
    <name evidence="1" type="ORF">pVPH1_0014</name>
</gene>
<dbReference type="AlphaFoldDB" id="A0A0C5HCK8"/>
<reference evidence="1" key="1">
    <citation type="journal article" date="2015" name="Antimicrob. Agents Chemother.">
        <title>Complete nucleotide sequence of a conjugative plasmid carrying bla(PER-1).</title>
        <authorList>
            <person name="Li R."/>
            <person name="Wong M.H."/>
            <person name="Zhou Y."/>
            <person name="Chan E.W."/>
            <person name="Chen S."/>
        </authorList>
    </citation>
    <scope>NUCLEOTIDE SEQUENCE</scope>
    <source>
        <strain evidence="1">V36</strain>
        <plasmid evidence="1">pVPH1</plasmid>
    </source>
</reference>
<dbReference type="EMBL" id="KP688397">
    <property type="protein sequence ID" value="AJP18186.1"/>
    <property type="molecule type" value="Genomic_DNA"/>
</dbReference>
<proteinExistence type="predicted"/>
<accession>A0A0C5HCK8</accession>
<sequence length="30" mass="3483">MHITIMLTTYAHYVDLKGEIKEVLLLGHDK</sequence>